<dbReference type="AlphaFoldDB" id="A0A2P8GSW4"/>
<accession>A0A2P8GSW4</accession>
<dbReference type="Pfam" id="PF00753">
    <property type="entry name" value="Lactamase_B"/>
    <property type="match status" value="1"/>
</dbReference>
<dbReference type="RefSeq" id="WP_106562247.1">
    <property type="nucleotide sequence ID" value="NZ_PYAU01000001.1"/>
</dbReference>
<gene>
    <name evidence="2" type="ORF">CLV49_0657</name>
    <name evidence="3" type="ORF">ELQ93_17315</name>
</gene>
<dbReference type="PANTHER" id="PTHR42951:SF4">
    <property type="entry name" value="ACYL-COENZYME A THIOESTERASE MBLAC2"/>
    <property type="match status" value="1"/>
</dbReference>
<evidence type="ECO:0000313" key="5">
    <source>
        <dbReference type="Proteomes" id="UP000268291"/>
    </source>
</evidence>
<dbReference type="GO" id="GO:0016787">
    <property type="term" value="F:hydrolase activity"/>
    <property type="evidence" value="ECO:0007669"/>
    <property type="project" value="UniProtKB-KW"/>
</dbReference>
<dbReference type="InterPro" id="IPR050855">
    <property type="entry name" value="NDM-1-like"/>
</dbReference>
<organism evidence="2 4">
    <name type="scientific">Labedella gwakjiensis</name>
    <dbReference type="NCBI Taxonomy" id="390269"/>
    <lineage>
        <taxon>Bacteria</taxon>
        <taxon>Bacillati</taxon>
        <taxon>Actinomycetota</taxon>
        <taxon>Actinomycetes</taxon>
        <taxon>Micrococcales</taxon>
        <taxon>Microbacteriaceae</taxon>
        <taxon>Labedella</taxon>
    </lineage>
</organism>
<proteinExistence type="predicted"/>
<dbReference type="InterPro" id="IPR036866">
    <property type="entry name" value="RibonucZ/Hydroxyglut_hydro"/>
</dbReference>
<dbReference type="EMBL" id="RZGY01000004">
    <property type="protein sequence ID" value="RUQ82038.1"/>
    <property type="molecule type" value="Genomic_DNA"/>
</dbReference>
<evidence type="ECO:0000313" key="3">
    <source>
        <dbReference type="EMBL" id="RUQ82038.1"/>
    </source>
</evidence>
<dbReference type="PANTHER" id="PTHR42951">
    <property type="entry name" value="METALLO-BETA-LACTAMASE DOMAIN-CONTAINING"/>
    <property type="match status" value="1"/>
</dbReference>
<dbReference type="Proteomes" id="UP000241203">
    <property type="component" value="Unassembled WGS sequence"/>
</dbReference>
<dbReference type="Gene3D" id="3.60.15.10">
    <property type="entry name" value="Ribonuclease Z/Hydroxyacylglutathione hydrolase-like"/>
    <property type="match status" value="1"/>
</dbReference>
<evidence type="ECO:0000313" key="2">
    <source>
        <dbReference type="EMBL" id="PSL37051.1"/>
    </source>
</evidence>
<keyword evidence="5" id="KW-1185">Reference proteome</keyword>
<feature type="domain" description="Metallo-beta-lactamase" evidence="1">
    <location>
        <begin position="40"/>
        <end position="240"/>
    </location>
</feature>
<sequence length="266" mass="28516">MTRGAGIPSLPVADPWFRVRPSRDGRILQIDEPHVDPLVAANVWIVRGRDRDLVVDTGLGVVPLPSVGPWLIERDPVVVVTHAHLDHAGGASAFPAVHAHASEDLAHPREASLHGGTELDLLGITDASIRADVGEWLLSAVPHHGFDVARYSVRAPRGVVEVEDGYTIDLGDRRLTVLHLPGHSPGSVALFDEHDGALFSGDVVYDDVLFDELDGADQAAYVRSLERLLSLDVRTVYPGHGDAFGADRLAEIVARHIASRRGASGG</sequence>
<dbReference type="SMART" id="SM00849">
    <property type="entry name" value="Lactamase_B"/>
    <property type="match status" value="1"/>
</dbReference>
<dbReference type="SUPFAM" id="SSF56281">
    <property type="entry name" value="Metallo-hydrolase/oxidoreductase"/>
    <property type="match status" value="1"/>
</dbReference>
<reference evidence="2 4" key="1">
    <citation type="submission" date="2018-03" db="EMBL/GenBank/DDBJ databases">
        <title>Genomic Encyclopedia of Archaeal and Bacterial Type Strains, Phase II (KMG-II): from individual species to whole genera.</title>
        <authorList>
            <person name="Goeker M."/>
        </authorList>
    </citation>
    <scope>NUCLEOTIDE SEQUENCE [LARGE SCALE GENOMIC DNA]</scope>
    <source>
        <strain evidence="2 4">DSM 21548</strain>
    </source>
</reference>
<comment type="caution">
    <text evidence="2">The sequence shown here is derived from an EMBL/GenBank/DDBJ whole genome shotgun (WGS) entry which is preliminary data.</text>
</comment>
<name>A0A2P8GSW4_9MICO</name>
<dbReference type="InterPro" id="IPR001279">
    <property type="entry name" value="Metallo-B-lactamas"/>
</dbReference>
<dbReference type="EMBL" id="PYAU01000001">
    <property type="protein sequence ID" value="PSL37051.1"/>
    <property type="molecule type" value="Genomic_DNA"/>
</dbReference>
<reference evidence="3 5" key="2">
    <citation type="submission" date="2018-12" db="EMBL/GenBank/DDBJ databases">
        <authorList>
            <person name="hu s."/>
            <person name="Xu Y."/>
            <person name="Xu B."/>
            <person name="Li F."/>
        </authorList>
    </citation>
    <scope>NUCLEOTIDE SEQUENCE [LARGE SCALE GENOMIC DNA]</scope>
    <source>
        <strain evidence="3 5">KSW2-17</strain>
    </source>
</reference>
<evidence type="ECO:0000259" key="1">
    <source>
        <dbReference type="SMART" id="SM00849"/>
    </source>
</evidence>
<dbReference type="OrthoDB" id="2971563at2"/>
<dbReference type="Proteomes" id="UP000268291">
    <property type="component" value="Unassembled WGS sequence"/>
</dbReference>
<evidence type="ECO:0000313" key="4">
    <source>
        <dbReference type="Proteomes" id="UP000241203"/>
    </source>
</evidence>
<protein>
    <submittedName>
        <fullName evidence="2">Glyoxylase-like metal-dependent hydrolase (Beta-lactamase superfamily II)</fullName>
    </submittedName>
    <submittedName>
        <fullName evidence="3">MBL fold metallo-hydrolase</fullName>
    </submittedName>
</protein>
<keyword evidence="2" id="KW-0378">Hydrolase</keyword>